<sequence>MSENDEVRITLRLPERLRDRLRNSSLQSGRSMNNEIVDRLEQSFRSWPRVSVQAELFERVRRAPAFQRAEIEQDITKAAVQVIERALPTSGALHRDLLGLFYQLLKKAPEEKQDQLKSQFSQLFDELYQETDDRRKEPEI</sequence>
<gene>
    <name evidence="1" type="ORF">A4U53_010885</name>
</gene>
<proteinExistence type="predicted"/>
<keyword evidence="1" id="KW-0238">DNA-binding</keyword>
<evidence type="ECO:0000313" key="1">
    <source>
        <dbReference type="EMBL" id="XKM41245.1"/>
    </source>
</evidence>
<protein>
    <submittedName>
        <fullName evidence="1">Arc family DNA-binding protein</fullName>
    </submittedName>
</protein>
<dbReference type="Proteomes" id="UP000078465">
    <property type="component" value="Chromosome"/>
</dbReference>
<dbReference type="EMBL" id="CP171853">
    <property type="protein sequence ID" value="XKM41245.1"/>
    <property type="molecule type" value="Genomic_DNA"/>
</dbReference>
<organism evidence="1 2">
    <name type="scientific">Rhizobium ruizarguesonis</name>
    <dbReference type="NCBI Taxonomy" id="2081791"/>
    <lineage>
        <taxon>Bacteria</taxon>
        <taxon>Pseudomonadati</taxon>
        <taxon>Pseudomonadota</taxon>
        <taxon>Alphaproteobacteria</taxon>
        <taxon>Hyphomicrobiales</taxon>
        <taxon>Rhizobiaceae</taxon>
        <taxon>Rhizobium/Agrobacterium group</taxon>
        <taxon>Rhizobium</taxon>
    </lineage>
</organism>
<evidence type="ECO:0000313" key="2">
    <source>
        <dbReference type="Proteomes" id="UP000078465"/>
    </source>
</evidence>
<accession>A0ACD5EQE3</accession>
<reference evidence="1" key="1">
    <citation type="submission" date="2024-10" db="EMBL/GenBank/DDBJ databases">
        <title>Strain of Rhizobium-related bacteria isolated fromm roots of Vavilovia formosa.</title>
        <authorList>
            <person name="Kimeklis A."/>
            <person name="Afonin A."/>
        </authorList>
    </citation>
    <scope>NUCLEOTIDE SEQUENCE</scope>
    <source>
        <strain evidence="1">Vaf-46</strain>
    </source>
</reference>
<name>A0ACD5EQE3_9HYPH</name>